<dbReference type="GO" id="GO:0016567">
    <property type="term" value="P:protein ubiquitination"/>
    <property type="evidence" value="ECO:0007669"/>
    <property type="project" value="InterPro"/>
</dbReference>
<gene>
    <name evidence="4" type="primary">LOC117642891</name>
</gene>
<proteinExistence type="predicted"/>
<keyword evidence="3" id="KW-1185">Reference proteome</keyword>
<feature type="region of interest" description="Disordered" evidence="1">
    <location>
        <begin position="198"/>
        <end position="221"/>
    </location>
</feature>
<dbReference type="InterPro" id="IPR037252">
    <property type="entry name" value="Mib_Herc2_sf"/>
</dbReference>
<name>A0A6P8YCK7_THRPL</name>
<evidence type="ECO:0000313" key="3">
    <source>
        <dbReference type="Proteomes" id="UP000515158"/>
    </source>
</evidence>
<sequence>MTAVNPADSNAMLHTRDVFHVTPDRLPDNFAVLQACQMPVQAVASRLWCRSCGQAATDACVDEHSVCTLKKMRAEDAGPLVRGLDEGEAAVRALLRAMGDASNDVNNQDWLNRLQLERRRMTAAKDESERSASFVPADLARTAARLVLDLADPAAVCSVTLRRGAAGAVEWRAEVPPADNAGVKLVLCMLGCDGHLTQQPPETQPQEQQAAAWHERPNEGERQMSYREMAAAMAVGCRVARGRDWEQGWNYDGPSQRPGTVTHMHADSDVAVHWDRSTGSLWFRMGRDGKYHLRLLAPAPLASLVGLQGGDNCLDLAPITAESNLNNMSKTLADGSLAQVRSIVCTSQPFPQFVQRVLEQTSPHLTGLHIRSPLARHLDVVAAMPALRTLCLTSVTETEMRQVRSMASLQSLELHCSHHLPLPVMEFPANPAGLRLLRCGVYPLATALALARAHAQSLENLQLVAASTEPYGCPDLALELRRCGLRKLKRMVLIRHTAFGSFCRHDRNSCRVQKEELWSMFVDSGLNATLVCSVCDLAEFRNSNIV</sequence>
<dbReference type="KEGG" id="tpal:117642891"/>
<dbReference type="OrthoDB" id="2163411at2759"/>
<accession>A0A6P8YCK7</accession>
<dbReference type="InParanoid" id="A0A6P8YCK7"/>
<dbReference type="InterPro" id="IPR010606">
    <property type="entry name" value="Mib_Herc2"/>
</dbReference>
<organism evidence="4">
    <name type="scientific">Thrips palmi</name>
    <name type="common">Melon thrips</name>
    <dbReference type="NCBI Taxonomy" id="161013"/>
    <lineage>
        <taxon>Eukaryota</taxon>
        <taxon>Metazoa</taxon>
        <taxon>Ecdysozoa</taxon>
        <taxon>Arthropoda</taxon>
        <taxon>Hexapoda</taxon>
        <taxon>Insecta</taxon>
        <taxon>Pterygota</taxon>
        <taxon>Neoptera</taxon>
        <taxon>Paraneoptera</taxon>
        <taxon>Thysanoptera</taxon>
        <taxon>Terebrantia</taxon>
        <taxon>Thripoidea</taxon>
        <taxon>Thripidae</taxon>
        <taxon>Thrips</taxon>
    </lineage>
</organism>
<feature type="compositionally biased region" description="Low complexity" evidence="1">
    <location>
        <begin position="198"/>
        <end position="212"/>
    </location>
</feature>
<reference evidence="4" key="1">
    <citation type="submission" date="2025-08" db="UniProtKB">
        <authorList>
            <consortium name="RefSeq"/>
        </authorList>
    </citation>
    <scope>IDENTIFICATION</scope>
    <source>
        <tissue evidence="4">Total insect</tissue>
    </source>
</reference>
<dbReference type="AlphaFoldDB" id="A0A6P8YCK7"/>
<dbReference type="GO" id="GO:0046872">
    <property type="term" value="F:metal ion binding"/>
    <property type="evidence" value="ECO:0007669"/>
    <property type="project" value="InterPro"/>
</dbReference>
<evidence type="ECO:0000313" key="4">
    <source>
        <dbReference type="RefSeq" id="XP_034237408.1"/>
    </source>
</evidence>
<dbReference type="SUPFAM" id="SSF159034">
    <property type="entry name" value="Mib/herc2 domain-like"/>
    <property type="match status" value="1"/>
</dbReference>
<dbReference type="RefSeq" id="XP_034237408.1">
    <property type="nucleotide sequence ID" value="XM_034381517.1"/>
</dbReference>
<evidence type="ECO:0000259" key="2">
    <source>
        <dbReference type="PROSITE" id="PS51416"/>
    </source>
</evidence>
<dbReference type="GO" id="GO:0004842">
    <property type="term" value="F:ubiquitin-protein transferase activity"/>
    <property type="evidence" value="ECO:0007669"/>
    <property type="project" value="InterPro"/>
</dbReference>
<protein>
    <submittedName>
        <fullName evidence="4">Uncharacterized protein LOC117642891</fullName>
    </submittedName>
</protein>
<dbReference type="PROSITE" id="PS51416">
    <property type="entry name" value="MIB_HERC2"/>
    <property type="match status" value="1"/>
</dbReference>
<dbReference type="GeneID" id="117642891"/>
<feature type="domain" description="MIB/HERC2" evidence="2">
    <location>
        <begin position="225"/>
        <end position="299"/>
    </location>
</feature>
<evidence type="ECO:0000256" key="1">
    <source>
        <dbReference type="SAM" id="MobiDB-lite"/>
    </source>
</evidence>
<dbReference type="Gene3D" id="2.30.30.40">
    <property type="entry name" value="SH3 Domains"/>
    <property type="match status" value="1"/>
</dbReference>
<dbReference type="Proteomes" id="UP000515158">
    <property type="component" value="Unplaced"/>
</dbReference>